<evidence type="ECO:0000313" key="2">
    <source>
        <dbReference type="EMBL" id="TYL39454.1"/>
    </source>
</evidence>
<dbReference type="OrthoDB" id="312397at2157"/>
<keyword evidence="3" id="KW-1185">Reference proteome</keyword>
<comment type="caution">
    <text evidence="2">The sequence shown here is derived from an EMBL/GenBank/DDBJ whole genome shotgun (WGS) entry which is preliminary data.</text>
</comment>
<keyword evidence="1" id="KW-0812">Transmembrane</keyword>
<keyword evidence="1" id="KW-0472">Membrane</keyword>
<feature type="transmembrane region" description="Helical" evidence="1">
    <location>
        <begin position="233"/>
        <end position="251"/>
    </location>
</feature>
<name>A0A8J8Q5P8_9EURY</name>
<dbReference type="AlphaFoldDB" id="A0A8J8Q5P8"/>
<feature type="transmembrane region" description="Helical" evidence="1">
    <location>
        <begin position="32"/>
        <end position="52"/>
    </location>
</feature>
<reference evidence="2" key="1">
    <citation type="submission" date="2017-11" db="EMBL/GenBank/DDBJ databases">
        <authorList>
            <person name="Kajale S.C."/>
            <person name="Sharma A."/>
        </authorList>
    </citation>
    <scope>NUCLEOTIDE SEQUENCE</scope>
    <source>
        <strain evidence="2">LS1_42</strain>
    </source>
</reference>
<feature type="transmembrane region" description="Helical" evidence="1">
    <location>
        <begin position="110"/>
        <end position="135"/>
    </location>
</feature>
<organism evidence="2 3">
    <name type="scientific">Natronococcus pandeyae</name>
    <dbReference type="NCBI Taxonomy" id="2055836"/>
    <lineage>
        <taxon>Archaea</taxon>
        <taxon>Methanobacteriati</taxon>
        <taxon>Methanobacteriota</taxon>
        <taxon>Stenosarchaea group</taxon>
        <taxon>Halobacteria</taxon>
        <taxon>Halobacteriales</taxon>
        <taxon>Natrialbaceae</taxon>
        <taxon>Natronococcus</taxon>
    </lineage>
</organism>
<evidence type="ECO:0000313" key="3">
    <source>
        <dbReference type="Proteomes" id="UP000766904"/>
    </source>
</evidence>
<dbReference type="Proteomes" id="UP000766904">
    <property type="component" value="Unassembled WGS sequence"/>
</dbReference>
<accession>A0A8J8Q5P8</accession>
<dbReference type="EMBL" id="PHNJ01000002">
    <property type="protein sequence ID" value="TYL39454.1"/>
    <property type="molecule type" value="Genomic_DNA"/>
</dbReference>
<feature type="transmembrane region" description="Helical" evidence="1">
    <location>
        <begin position="179"/>
        <end position="197"/>
    </location>
</feature>
<proteinExistence type="predicted"/>
<sequence length="267" mass="29385">MIRGRRGRLSSSVSILRALVTRNILIMKRYPLNTAGAIIGLYALFLLVYLGGRSLLGPGFSGTLGALIVGFFLFIMGNASYKTLAGLFATEAKWGTLERLYLLPVKFSHVAVLLSISSLLVTFFIGFTMLALMLLTTGTSISLDLVSILPIVTFTLLSTIGLGLLFGGATIRYKNISSIFGLVKFVFVAFIVAGPTFEEVFALKFLPLVQGSYLLQRVMNEELRLWDLEPLELSVLVLVGLGYFTFGYVLFRYFTERARTAGVMGHY</sequence>
<feature type="transmembrane region" description="Helical" evidence="1">
    <location>
        <begin position="147"/>
        <end position="167"/>
    </location>
</feature>
<evidence type="ECO:0000256" key="1">
    <source>
        <dbReference type="SAM" id="Phobius"/>
    </source>
</evidence>
<keyword evidence="1" id="KW-1133">Transmembrane helix</keyword>
<feature type="transmembrane region" description="Helical" evidence="1">
    <location>
        <begin position="64"/>
        <end position="89"/>
    </location>
</feature>
<protein>
    <submittedName>
        <fullName evidence="2">ABC transporter</fullName>
    </submittedName>
</protein>
<gene>
    <name evidence="2" type="ORF">CV102_03925</name>
</gene>